<evidence type="ECO:0000313" key="1">
    <source>
        <dbReference type="EMBL" id="GFN90938.1"/>
    </source>
</evidence>
<evidence type="ECO:0000313" key="2">
    <source>
        <dbReference type="Proteomes" id="UP000735302"/>
    </source>
</evidence>
<organism evidence="1 2">
    <name type="scientific">Plakobranchus ocellatus</name>
    <dbReference type="NCBI Taxonomy" id="259542"/>
    <lineage>
        <taxon>Eukaryota</taxon>
        <taxon>Metazoa</taxon>
        <taxon>Spiralia</taxon>
        <taxon>Lophotrochozoa</taxon>
        <taxon>Mollusca</taxon>
        <taxon>Gastropoda</taxon>
        <taxon>Heterobranchia</taxon>
        <taxon>Euthyneura</taxon>
        <taxon>Panpulmonata</taxon>
        <taxon>Sacoglossa</taxon>
        <taxon>Placobranchoidea</taxon>
        <taxon>Plakobranchidae</taxon>
        <taxon>Plakobranchus</taxon>
    </lineage>
</organism>
<sequence length="98" mass="11631">MKCIFTYSKISLKTMIHVMRAYVRFILLYGCECWSLTQDTEQRLKSVEMWFIQRIMKVSWTKRKTNSEEIAMAGYKRYLLNTIRESSNFLANLSGLAD</sequence>
<keyword evidence="1" id="KW-0378">Hydrolase</keyword>
<comment type="caution">
    <text evidence="1">The sequence shown here is derived from an EMBL/GenBank/DDBJ whole genome shotgun (WGS) entry which is preliminary data.</text>
</comment>
<dbReference type="Proteomes" id="UP000735302">
    <property type="component" value="Unassembled WGS sequence"/>
</dbReference>
<dbReference type="AlphaFoldDB" id="A0AAV3ZAH8"/>
<proteinExistence type="predicted"/>
<keyword evidence="1" id="KW-0255">Endonuclease</keyword>
<reference evidence="1 2" key="1">
    <citation type="journal article" date="2021" name="Elife">
        <title>Chloroplast acquisition without the gene transfer in kleptoplastic sea slugs, Plakobranchus ocellatus.</title>
        <authorList>
            <person name="Maeda T."/>
            <person name="Takahashi S."/>
            <person name="Yoshida T."/>
            <person name="Shimamura S."/>
            <person name="Takaki Y."/>
            <person name="Nagai Y."/>
            <person name="Toyoda A."/>
            <person name="Suzuki Y."/>
            <person name="Arimoto A."/>
            <person name="Ishii H."/>
            <person name="Satoh N."/>
            <person name="Nishiyama T."/>
            <person name="Hasebe M."/>
            <person name="Maruyama T."/>
            <person name="Minagawa J."/>
            <person name="Obokata J."/>
            <person name="Shigenobu S."/>
        </authorList>
    </citation>
    <scope>NUCLEOTIDE SEQUENCE [LARGE SCALE GENOMIC DNA]</scope>
</reference>
<protein>
    <submittedName>
        <fullName evidence="1">Endonuclease-reverse transcriptase</fullName>
    </submittedName>
</protein>
<accession>A0AAV3ZAH8</accession>
<keyword evidence="1" id="KW-0540">Nuclease</keyword>
<dbReference type="GO" id="GO:0004519">
    <property type="term" value="F:endonuclease activity"/>
    <property type="evidence" value="ECO:0007669"/>
    <property type="project" value="UniProtKB-KW"/>
</dbReference>
<gene>
    <name evidence="1" type="ORF">PoB_001744400</name>
</gene>
<dbReference type="EMBL" id="BLXT01002074">
    <property type="protein sequence ID" value="GFN90938.1"/>
    <property type="molecule type" value="Genomic_DNA"/>
</dbReference>
<keyword evidence="2" id="KW-1185">Reference proteome</keyword>
<name>A0AAV3ZAH8_9GAST</name>